<dbReference type="OrthoDB" id="5857104at2759"/>
<feature type="domain" description="Helicase ATP-binding" evidence="9">
    <location>
        <begin position="499"/>
        <end position="664"/>
    </location>
</feature>
<keyword evidence="6" id="KW-0539">Nucleus</keyword>
<dbReference type="FunFam" id="3.40.50.10810:FF:000008">
    <property type="entry name" value="Chromatin structure-remodeling complex subunit snf21"/>
    <property type="match status" value="1"/>
</dbReference>
<evidence type="ECO:0000256" key="4">
    <source>
        <dbReference type="ARBA" id="ARBA00022840"/>
    </source>
</evidence>
<dbReference type="InterPro" id="IPR001650">
    <property type="entry name" value="Helicase_C-like"/>
</dbReference>
<dbReference type="GO" id="GO:0016787">
    <property type="term" value="F:hydrolase activity"/>
    <property type="evidence" value="ECO:0007669"/>
    <property type="project" value="UniProtKB-KW"/>
</dbReference>
<evidence type="ECO:0000256" key="6">
    <source>
        <dbReference type="ARBA" id="ARBA00023242"/>
    </source>
</evidence>
<evidence type="ECO:0000313" key="12">
    <source>
        <dbReference type="EMBL" id="MBW0467261.1"/>
    </source>
</evidence>
<evidence type="ECO:0000256" key="2">
    <source>
        <dbReference type="ARBA" id="ARBA00022741"/>
    </source>
</evidence>
<keyword evidence="7" id="KW-0175">Coiled coil</keyword>
<proteinExistence type="predicted"/>
<dbReference type="Pfam" id="PF00176">
    <property type="entry name" value="SNF2-rel_dom"/>
    <property type="match status" value="1"/>
</dbReference>
<dbReference type="SMART" id="SM00490">
    <property type="entry name" value="HELICc"/>
    <property type="match status" value="1"/>
</dbReference>
<dbReference type="GO" id="GO:0006338">
    <property type="term" value="P:chromatin remodeling"/>
    <property type="evidence" value="ECO:0007669"/>
    <property type="project" value="UniProtKB-ARBA"/>
</dbReference>
<dbReference type="PANTHER" id="PTHR10799">
    <property type="entry name" value="SNF2/RAD54 HELICASE FAMILY"/>
    <property type="match status" value="1"/>
</dbReference>
<evidence type="ECO:0000256" key="1">
    <source>
        <dbReference type="ARBA" id="ARBA00004123"/>
    </source>
</evidence>
<protein>
    <submittedName>
        <fullName evidence="12">Uncharacterized protein</fullName>
    </submittedName>
</protein>
<sequence>MNPTHLDANQFNQLKSQILFTKTLNKNLPITPTTSLEDYNQLQQHHHQLPPQYHQNKTSQQQQQHQHSSIKNNDQQQSLNNPYHQNQIKNQNFQQQQQQGLSNQESLDHSHQQQNLVNPSDKSSLTSSNQFQSYVHPINQLQSHLSQYPYEHLNHNSSLSKSFNIPSLLPIGLDLQTLKLQRERAIETRINWRLNQLESLNSNLSNQSIQLDQHHQINSDHSDSSITSNQISSQKLRALIELKSLKLLSKQRALKKEILNNLNQSSKLNNLILDRNFLKRSKKFFFRDSRLTEQIERNQKIEKEKKLKQKHLNFINSIENHSIKFKFNHFESNETFKKLGKSILKFHIETEKEEQRRIERLSKERLKALKADDEEAYLKLIDTAKDTRITHLLRQTDQYLESLSHAVLQQQNDAIHRDGQILIQSNQLNTNAIDESAFGAAPVFDEDKINSNDTQTGEGGKADYYNVAHRIKEEVTKQSSLLTGGTLKEYQLKGLQWMVSLYNNRLNGILADEMGLGKTIQTISLITWLMENKQQPGPYLVIVPLSTLPNWSLEFEKWAPLVKVVVYKGSPNVRKQIQTQLRHGHFQVLLTTYEYIIKDRPVLCKIKWIHMIIDEGHRMKNSQSKLSLTLTTHYVSRYRLILTGTPLQNNLPELWALLNFVLPKVFNSVKSFDEWFNTPFANTGGQDKIELNEEEAILVIRRLHKVLRPFLLRRLKKDVESELPDKVERVIKCKMSGLQLKLTNMLKVHKVIMTDVNNSGKGNGQTGGVMKGLQNMIMQLKKICNHPFTFEEVEATINGSDTTVNDTLWRAAGKFELLDRILPKLFRTGHRVLMFFQMTQVMDIFQDYCAYRGIRNLRLDGMTKPEERAELLRIFNHPDCDTHLFILSTRAGGLGLNLQTADTVIIFDSDWNPHQDLQAQDRAHRIGQKKEVRVLRLITSKSVEEHIMSKAQFKLDMDKKVIQAGRFDHKSSAEERELFLRELLEDEDNDEEGDNELGDEELNEMLKRSDEEFEIFNQMDRERMLEAQETWKYTPEGRVGKPLPERLMTVEELPAIYSQDLALRILAERNAAEEDDGESGRKARNRAEVHYDDGLTEEQFLEAVENEEDLTEVIAKKRGRRAMRTANKLKKRAYETGDEQDEDQDEEEEDEDDEDFVGTGRGGGRGSKLSRTSSANNQMPQSPEPSQKQWRLLGNNQVGVEGSIDGDEERTN</sequence>
<reference evidence="12" key="1">
    <citation type="submission" date="2021-03" db="EMBL/GenBank/DDBJ databases">
        <title>Draft genome sequence of rust myrtle Austropuccinia psidii MF-1, a brazilian biotype.</title>
        <authorList>
            <person name="Quecine M.C."/>
            <person name="Pachon D.M.R."/>
            <person name="Bonatelli M.L."/>
            <person name="Correr F.H."/>
            <person name="Franceschini L.M."/>
            <person name="Leite T.F."/>
            <person name="Margarido G.R.A."/>
            <person name="Almeida C.A."/>
            <person name="Ferrarezi J.A."/>
            <person name="Labate C.A."/>
        </authorList>
    </citation>
    <scope>NUCLEOTIDE SEQUENCE</scope>
    <source>
        <strain evidence="12">MF-1</strain>
    </source>
</reference>
<dbReference type="PROSITE" id="PS51192">
    <property type="entry name" value="HELICASE_ATP_BIND_1"/>
    <property type="match status" value="1"/>
</dbReference>
<keyword evidence="5" id="KW-0103">Bromodomain</keyword>
<dbReference type="Pfam" id="PF00271">
    <property type="entry name" value="Helicase_C"/>
    <property type="match status" value="1"/>
</dbReference>
<dbReference type="CDD" id="cd18793">
    <property type="entry name" value="SF2_C_SNF"/>
    <property type="match status" value="1"/>
</dbReference>
<name>A0A9Q3GH80_9BASI</name>
<comment type="caution">
    <text evidence="12">The sequence shown here is derived from an EMBL/GenBank/DDBJ whole genome shotgun (WGS) entry which is preliminary data.</text>
</comment>
<comment type="subcellular location">
    <subcellularLocation>
        <location evidence="1">Nucleus</location>
    </subcellularLocation>
</comment>
<feature type="region of interest" description="Disordered" evidence="8">
    <location>
        <begin position="1113"/>
        <end position="1212"/>
    </location>
</feature>
<feature type="compositionally biased region" description="Polar residues" evidence="8">
    <location>
        <begin position="1175"/>
        <end position="1198"/>
    </location>
</feature>
<feature type="compositionally biased region" description="Basic residues" evidence="8">
    <location>
        <begin position="1116"/>
        <end position="1131"/>
    </location>
</feature>
<dbReference type="InterPro" id="IPR038718">
    <property type="entry name" value="SNF2-like_sf"/>
</dbReference>
<evidence type="ECO:0000313" key="13">
    <source>
        <dbReference type="Proteomes" id="UP000765509"/>
    </source>
</evidence>
<dbReference type="GO" id="GO:0005634">
    <property type="term" value="C:nucleus"/>
    <property type="evidence" value="ECO:0007669"/>
    <property type="project" value="UniProtKB-SubCell"/>
</dbReference>
<keyword evidence="3" id="KW-0378">Hydrolase</keyword>
<dbReference type="SMART" id="SM00487">
    <property type="entry name" value="DEXDc"/>
    <property type="match status" value="1"/>
</dbReference>
<feature type="compositionally biased region" description="Polar residues" evidence="8">
    <location>
        <begin position="112"/>
        <end position="128"/>
    </location>
</feature>
<dbReference type="InterPro" id="IPR027417">
    <property type="entry name" value="P-loop_NTPase"/>
</dbReference>
<dbReference type="GO" id="GO:0005524">
    <property type="term" value="F:ATP binding"/>
    <property type="evidence" value="ECO:0007669"/>
    <property type="project" value="InterPro"/>
</dbReference>
<evidence type="ECO:0000256" key="7">
    <source>
        <dbReference type="SAM" id="Coils"/>
    </source>
</evidence>
<keyword evidence="13" id="KW-1185">Reference proteome</keyword>
<dbReference type="PROSITE" id="PS51194">
    <property type="entry name" value="HELICASE_CTER"/>
    <property type="match status" value="1"/>
</dbReference>
<dbReference type="AlphaFoldDB" id="A0A9Q3GH80"/>
<dbReference type="Pfam" id="PF07529">
    <property type="entry name" value="HSA"/>
    <property type="match status" value="1"/>
</dbReference>
<organism evidence="12 13">
    <name type="scientific">Austropuccinia psidii MF-1</name>
    <dbReference type="NCBI Taxonomy" id="1389203"/>
    <lineage>
        <taxon>Eukaryota</taxon>
        <taxon>Fungi</taxon>
        <taxon>Dikarya</taxon>
        <taxon>Basidiomycota</taxon>
        <taxon>Pucciniomycotina</taxon>
        <taxon>Pucciniomycetes</taxon>
        <taxon>Pucciniales</taxon>
        <taxon>Sphaerophragmiaceae</taxon>
        <taxon>Austropuccinia</taxon>
    </lineage>
</organism>
<dbReference type="InterPro" id="IPR000330">
    <property type="entry name" value="SNF2_N"/>
</dbReference>
<dbReference type="SMART" id="SM01314">
    <property type="entry name" value="SnAC"/>
    <property type="match status" value="1"/>
</dbReference>
<keyword evidence="4" id="KW-0067">ATP-binding</keyword>
<evidence type="ECO:0000259" key="10">
    <source>
        <dbReference type="PROSITE" id="PS51194"/>
    </source>
</evidence>
<evidence type="ECO:0000259" key="11">
    <source>
        <dbReference type="PROSITE" id="PS51204"/>
    </source>
</evidence>
<dbReference type="Pfam" id="PF14619">
    <property type="entry name" value="SnAC"/>
    <property type="match status" value="1"/>
</dbReference>
<feature type="compositionally biased region" description="Polar residues" evidence="8">
    <location>
        <begin position="70"/>
        <end position="84"/>
    </location>
</feature>
<dbReference type="Gene3D" id="3.40.50.300">
    <property type="entry name" value="P-loop containing nucleotide triphosphate hydrolases"/>
    <property type="match status" value="1"/>
</dbReference>
<dbReference type="Proteomes" id="UP000765509">
    <property type="component" value="Unassembled WGS sequence"/>
</dbReference>
<dbReference type="Gene3D" id="3.40.50.10810">
    <property type="entry name" value="Tandem AAA-ATPase domain"/>
    <property type="match status" value="1"/>
</dbReference>
<dbReference type="SUPFAM" id="SSF52540">
    <property type="entry name" value="P-loop containing nucleoside triphosphate hydrolases"/>
    <property type="match status" value="2"/>
</dbReference>
<feature type="compositionally biased region" description="Acidic residues" evidence="8">
    <location>
        <begin position="1136"/>
        <end position="1156"/>
    </location>
</feature>
<feature type="domain" description="Helicase C-terminal" evidence="10">
    <location>
        <begin position="817"/>
        <end position="984"/>
    </location>
</feature>
<dbReference type="InterPro" id="IPR029295">
    <property type="entry name" value="SnAC"/>
</dbReference>
<dbReference type="PROSITE" id="PS51204">
    <property type="entry name" value="HSA"/>
    <property type="match status" value="1"/>
</dbReference>
<dbReference type="GO" id="GO:0042393">
    <property type="term" value="F:histone binding"/>
    <property type="evidence" value="ECO:0007669"/>
    <property type="project" value="InterPro"/>
</dbReference>
<feature type="domain" description="HSA" evidence="11">
    <location>
        <begin position="299"/>
        <end position="371"/>
    </location>
</feature>
<feature type="compositionally biased region" description="Low complexity" evidence="8">
    <location>
        <begin position="85"/>
        <end position="104"/>
    </location>
</feature>
<dbReference type="InterPro" id="IPR049730">
    <property type="entry name" value="SNF2/RAD54-like_C"/>
</dbReference>
<feature type="region of interest" description="Disordered" evidence="8">
    <location>
        <begin position="43"/>
        <end position="128"/>
    </location>
</feature>
<gene>
    <name evidence="12" type="ORF">O181_006976</name>
</gene>
<evidence type="ECO:0000259" key="9">
    <source>
        <dbReference type="PROSITE" id="PS51192"/>
    </source>
</evidence>
<dbReference type="Gene3D" id="1.20.5.170">
    <property type="match status" value="1"/>
</dbReference>
<evidence type="ECO:0000256" key="8">
    <source>
        <dbReference type="SAM" id="MobiDB-lite"/>
    </source>
</evidence>
<dbReference type="InterPro" id="IPR014001">
    <property type="entry name" value="Helicase_ATP-bd"/>
</dbReference>
<dbReference type="CDD" id="cd17996">
    <property type="entry name" value="DEXHc_SMARCA2_SMARCA4"/>
    <property type="match status" value="1"/>
</dbReference>
<dbReference type="EMBL" id="AVOT02001536">
    <property type="protein sequence ID" value="MBW0467261.1"/>
    <property type="molecule type" value="Genomic_DNA"/>
</dbReference>
<accession>A0A9Q3GH80</accession>
<dbReference type="SMART" id="SM00573">
    <property type="entry name" value="HSA"/>
    <property type="match status" value="1"/>
</dbReference>
<feature type="compositionally biased region" description="Low complexity" evidence="8">
    <location>
        <begin position="43"/>
        <end position="69"/>
    </location>
</feature>
<dbReference type="InterPro" id="IPR014012">
    <property type="entry name" value="HSA_dom"/>
</dbReference>
<evidence type="ECO:0000256" key="3">
    <source>
        <dbReference type="ARBA" id="ARBA00022801"/>
    </source>
</evidence>
<feature type="coiled-coil region" evidence="7">
    <location>
        <begin position="344"/>
        <end position="371"/>
    </location>
</feature>
<keyword evidence="2" id="KW-0547">Nucleotide-binding</keyword>
<evidence type="ECO:0000256" key="5">
    <source>
        <dbReference type="ARBA" id="ARBA00023117"/>
    </source>
</evidence>